<comment type="caution">
    <text evidence="1">The sequence shown here is derived from an EMBL/GenBank/DDBJ whole genome shotgun (WGS) entry which is preliminary data.</text>
</comment>
<evidence type="ECO:0000313" key="2">
    <source>
        <dbReference type="Proteomes" id="UP000230154"/>
    </source>
</evidence>
<proteinExistence type="predicted"/>
<dbReference type="AlphaFoldDB" id="A0A2H0TR24"/>
<dbReference type="Proteomes" id="UP000230154">
    <property type="component" value="Unassembled WGS sequence"/>
</dbReference>
<name>A0A2H0TR24_9BACT</name>
<evidence type="ECO:0000313" key="1">
    <source>
        <dbReference type="EMBL" id="PIR74601.1"/>
    </source>
</evidence>
<protein>
    <submittedName>
        <fullName evidence="1">Uncharacterized protein</fullName>
    </submittedName>
</protein>
<organism evidence="1 2">
    <name type="scientific">Candidatus Magasanikbacteria bacterium CG10_big_fil_rev_8_21_14_0_10_47_10</name>
    <dbReference type="NCBI Taxonomy" id="1974652"/>
    <lineage>
        <taxon>Bacteria</taxon>
        <taxon>Candidatus Magasanikiibacteriota</taxon>
    </lineage>
</organism>
<gene>
    <name evidence="1" type="ORF">COU35_01850</name>
</gene>
<accession>A0A2H0TR24</accession>
<dbReference type="EMBL" id="PFCB01000016">
    <property type="protein sequence ID" value="PIR74601.1"/>
    <property type="molecule type" value="Genomic_DNA"/>
</dbReference>
<reference evidence="2" key="1">
    <citation type="submission" date="2017-09" db="EMBL/GenBank/DDBJ databases">
        <title>Depth-based differentiation of microbial function through sediment-hosted aquifers and enrichment of novel symbionts in the deep terrestrial subsurface.</title>
        <authorList>
            <person name="Probst A.J."/>
            <person name="Ladd B."/>
            <person name="Jarett J.K."/>
            <person name="Geller-Mcgrath D.E."/>
            <person name="Sieber C.M.K."/>
            <person name="Emerson J.B."/>
            <person name="Anantharaman K."/>
            <person name="Thomas B.C."/>
            <person name="Malmstrom R."/>
            <person name="Stieglmeier M."/>
            <person name="Klingl A."/>
            <person name="Woyke T."/>
            <person name="Ryan C.M."/>
            <person name="Banfield J.F."/>
        </authorList>
    </citation>
    <scope>NUCLEOTIDE SEQUENCE [LARGE SCALE GENOMIC DNA]</scope>
</reference>
<sequence length="102" mass="11285">MSNLCKQTGGGTMQEWKQGGIYWYPAPAIGMDVIVQIMPSQGDGPASHYQVLAYKDQATDQVEIPREPRVFALTRMEGRTVYPANEGLIVQVERAITEAEQA</sequence>